<dbReference type="PANTHER" id="PTHR11552">
    <property type="entry name" value="GLUCOSE-METHANOL-CHOLINE GMC OXIDOREDUCTASE"/>
    <property type="match status" value="1"/>
</dbReference>
<dbReference type="InterPro" id="IPR036188">
    <property type="entry name" value="FAD/NAD-bd_sf"/>
</dbReference>
<accession>A0A1B0DMM2</accession>
<evidence type="ECO:0000313" key="3">
    <source>
        <dbReference type="EnsemblMetazoa" id="PPAI009614-PA"/>
    </source>
</evidence>
<dbReference type="EnsemblMetazoa" id="PPAI009614-RA">
    <property type="protein sequence ID" value="PPAI009614-PA"/>
    <property type="gene ID" value="PPAI009614"/>
</dbReference>
<protein>
    <recommendedName>
        <fullName evidence="2">Glucose-methanol-choline oxidoreductase C-terminal domain-containing protein</fullName>
    </recommendedName>
</protein>
<dbReference type="PANTHER" id="PTHR11552:SF147">
    <property type="entry name" value="CHOLINE DEHYDROGENASE, MITOCHONDRIAL"/>
    <property type="match status" value="1"/>
</dbReference>
<feature type="domain" description="Glucose-methanol-choline oxidoreductase C-terminal" evidence="2">
    <location>
        <begin position="129"/>
        <end position="240"/>
    </location>
</feature>
<reference evidence="3" key="1">
    <citation type="submission" date="2022-08" db="UniProtKB">
        <authorList>
            <consortium name="EnsemblMetazoa"/>
        </authorList>
    </citation>
    <scope>IDENTIFICATION</scope>
    <source>
        <strain evidence="3">Israel</strain>
    </source>
</reference>
<dbReference type="Gene3D" id="3.50.50.60">
    <property type="entry name" value="FAD/NAD(P)-binding domain"/>
    <property type="match status" value="1"/>
</dbReference>
<organism evidence="3 4">
    <name type="scientific">Phlebotomus papatasi</name>
    <name type="common">Sandfly</name>
    <dbReference type="NCBI Taxonomy" id="29031"/>
    <lineage>
        <taxon>Eukaryota</taxon>
        <taxon>Metazoa</taxon>
        <taxon>Ecdysozoa</taxon>
        <taxon>Arthropoda</taxon>
        <taxon>Hexapoda</taxon>
        <taxon>Insecta</taxon>
        <taxon>Pterygota</taxon>
        <taxon>Neoptera</taxon>
        <taxon>Endopterygota</taxon>
        <taxon>Diptera</taxon>
        <taxon>Nematocera</taxon>
        <taxon>Psychodoidea</taxon>
        <taxon>Psychodidae</taxon>
        <taxon>Phlebotomus</taxon>
        <taxon>Phlebotomus</taxon>
    </lineage>
</organism>
<sequence length="243" mass="27823">MCLKKLNEEHSCENNRENKVLKKIEPLDADAANREMADNIFLYFLHNIGPMSGIGLTDIVGFINTQNASSSVPDVQILNIHYLRGVPGFTKFLSTYGFEEEIEKSILEEYETGDILVHGVVLTKQKVPGKIELRSKDPLDYPKITANYLEDESEMDTVVRAIRILQEMSKTKPYQQHEAQEVRVKIEECDKLEKDSDDYWKCYVRYMSTTCFHPVGTVKMGPDSDPEAVVDPELRVRGIKKFL</sequence>
<dbReference type="Proteomes" id="UP000092462">
    <property type="component" value="Unassembled WGS sequence"/>
</dbReference>
<evidence type="ECO:0000259" key="2">
    <source>
        <dbReference type="Pfam" id="PF05199"/>
    </source>
</evidence>
<dbReference type="EMBL" id="AJVK01016891">
    <property type="status" value="NOT_ANNOTATED_CDS"/>
    <property type="molecule type" value="Genomic_DNA"/>
</dbReference>
<comment type="similarity">
    <text evidence="1">Belongs to the GMC oxidoreductase family.</text>
</comment>
<name>A0A1B0DMM2_PHLPP</name>
<evidence type="ECO:0000313" key="4">
    <source>
        <dbReference type="Proteomes" id="UP000092462"/>
    </source>
</evidence>
<dbReference type="Gene3D" id="3.30.560.10">
    <property type="entry name" value="Glucose Oxidase, domain 3"/>
    <property type="match status" value="1"/>
</dbReference>
<dbReference type="VEuPathDB" id="VectorBase:PPAI009614"/>
<proteinExistence type="inferred from homology"/>
<dbReference type="SUPFAM" id="SSF51905">
    <property type="entry name" value="FAD/NAD(P)-binding domain"/>
    <property type="match status" value="1"/>
</dbReference>
<dbReference type="GO" id="GO:0016614">
    <property type="term" value="F:oxidoreductase activity, acting on CH-OH group of donors"/>
    <property type="evidence" value="ECO:0007669"/>
    <property type="project" value="InterPro"/>
</dbReference>
<keyword evidence="4" id="KW-1185">Reference proteome</keyword>
<dbReference type="Pfam" id="PF05199">
    <property type="entry name" value="GMC_oxred_C"/>
    <property type="match status" value="1"/>
</dbReference>
<dbReference type="AlphaFoldDB" id="A0A1B0DMM2"/>
<dbReference type="InterPro" id="IPR012132">
    <property type="entry name" value="GMC_OxRdtase"/>
</dbReference>
<dbReference type="InterPro" id="IPR007867">
    <property type="entry name" value="GMC_OxRtase_C"/>
</dbReference>
<dbReference type="SUPFAM" id="SSF54373">
    <property type="entry name" value="FAD-linked reductases, C-terminal domain"/>
    <property type="match status" value="1"/>
</dbReference>
<evidence type="ECO:0000256" key="1">
    <source>
        <dbReference type="ARBA" id="ARBA00010790"/>
    </source>
</evidence>
<dbReference type="GO" id="GO:0050660">
    <property type="term" value="F:flavin adenine dinucleotide binding"/>
    <property type="evidence" value="ECO:0007669"/>
    <property type="project" value="InterPro"/>
</dbReference>